<dbReference type="AlphaFoldDB" id="A0A8K0KFB8"/>
<gene>
    <name evidence="2" type="ORF">J437_LFUL007739</name>
</gene>
<evidence type="ECO:0000256" key="1">
    <source>
        <dbReference type="SAM" id="MobiDB-lite"/>
    </source>
</evidence>
<reference evidence="2" key="1">
    <citation type="submission" date="2013-04" db="EMBL/GenBank/DDBJ databases">
        <authorList>
            <person name="Qu J."/>
            <person name="Murali S.C."/>
            <person name="Bandaranaike D."/>
            <person name="Bellair M."/>
            <person name="Blankenburg K."/>
            <person name="Chao H."/>
            <person name="Dinh H."/>
            <person name="Doddapaneni H."/>
            <person name="Downs B."/>
            <person name="Dugan-Rocha S."/>
            <person name="Elkadiri S."/>
            <person name="Gnanaolivu R.D."/>
            <person name="Hernandez B."/>
            <person name="Javaid M."/>
            <person name="Jayaseelan J.C."/>
            <person name="Lee S."/>
            <person name="Li M."/>
            <person name="Ming W."/>
            <person name="Munidasa M."/>
            <person name="Muniz J."/>
            <person name="Nguyen L."/>
            <person name="Ongeri F."/>
            <person name="Osuji N."/>
            <person name="Pu L.-L."/>
            <person name="Puazo M."/>
            <person name="Qu C."/>
            <person name="Quiroz J."/>
            <person name="Raj R."/>
            <person name="Weissenberger G."/>
            <person name="Xin Y."/>
            <person name="Zou X."/>
            <person name="Han Y."/>
            <person name="Richards S."/>
            <person name="Worley K."/>
            <person name="Muzny D."/>
            <person name="Gibbs R."/>
        </authorList>
    </citation>
    <scope>NUCLEOTIDE SEQUENCE</scope>
    <source>
        <strain evidence="2">Sampled in the wild</strain>
    </source>
</reference>
<organism evidence="2 3">
    <name type="scientific">Ladona fulva</name>
    <name type="common">Scarce chaser dragonfly</name>
    <name type="synonym">Libellula fulva</name>
    <dbReference type="NCBI Taxonomy" id="123851"/>
    <lineage>
        <taxon>Eukaryota</taxon>
        <taxon>Metazoa</taxon>
        <taxon>Ecdysozoa</taxon>
        <taxon>Arthropoda</taxon>
        <taxon>Hexapoda</taxon>
        <taxon>Insecta</taxon>
        <taxon>Pterygota</taxon>
        <taxon>Palaeoptera</taxon>
        <taxon>Odonata</taxon>
        <taxon>Epiprocta</taxon>
        <taxon>Anisoptera</taxon>
        <taxon>Libelluloidea</taxon>
        <taxon>Libellulidae</taxon>
        <taxon>Ladona</taxon>
    </lineage>
</organism>
<dbReference type="OrthoDB" id="8195466at2759"/>
<sequence>MLQEVRITATVLESEFSPGIAEYSNLGMFEISEVLVPVSSTVIPISIFKIGYGINVSGGGSKLSKPSQPTKLITVNKKTDSKKAHAS</sequence>
<feature type="compositionally biased region" description="Polar residues" evidence="1">
    <location>
        <begin position="64"/>
        <end position="73"/>
    </location>
</feature>
<protein>
    <submittedName>
        <fullName evidence="2">Uncharacterized protein</fullName>
    </submittedName>
</protein>
<keyword evidence="3" id="KW-1185">Reference proteome</keyword>
<name>A0A8K0KFB8_LADFU</name>
<evidence type="ECO:0000313" key="3">
    <source>
        <dbReference type="Proteomes" id="UP000792457"/>
    </source>
</evidence>
<proteinExistence type="predicted"/>
<evidence type="ECO:0000313" key="2">
    <source>
        <dbReference type="EMBL" id="KAG8234234.1"/>
    </source>
</evidence>
<feature type="region of interest" description="Disordered" evidence="1">
    <location>
        <begin position="59"/>
        <end position="87"/>
    </location>
</feature>
<comment type="caution">
    <text evidence="2">The sequence shown here is derived from an EMBL/GenBank/DDBJ whole genome shotgun (WGS) entry which is preliminary data.</text>
</comment>
<dbReference type="EMBL" id="KZ308791">
    <property type="protein sequence ID" value="KAG8234234.1"/>
    <property type="molecule type" value="Genomic_DNA"/>
</dbReference>
<dbReference type="Proteomes" id="UP000792457">
    <property type="component" value="Unassembled WGS sequence"/>
</dbReference>
<accession>A0A8K0KFB8</accession>
<feature type="compositionally biased region" description="Basic and acidic residues" evidence="1">
    <location>
        <begin position="77"/>
        <end position="87"/>
    </location>
</feature>
<reference evidence="2" key="2">
    <citation type="submission" date="2017-10" db="EMBL/GenBank/DDBJ databases">
        <title>Ladona fulva Genome sequencing and assembly.</title>
        <authorList>
            <person name="Murali S."/>
            <person name="Richards S."/>
            <person name="Bandaranaike D."/>
            <person name="Bellair M."/>
            <person name="Blankenburg K."/>
            <person name="Chao H."/>
            <person name="Dinh H."/>
            <person name="Doddapaneni H."/>
            <person name="Dugan-Rocha S."/>
            <person name="Elkadiri S."/>
            <person name="Gnanaolivu R."/>
            <person name="Hernandez B."/>
            <person name="Skinner E."/>
            <person name="Javaid M."/>
            <person name="Lee S."/>
            <person name="Li M."/>
            <person name="Ming W."/>
            <person name="Munidasa M."/>
            <person name="Muniz J."/>
            <person name="Nguyen L."/>
            <person name="Hughes D."/>
            <person name="Osuji N."/>
            <person name="Pu L.-L."/>
            <person name="Puazo M."/>
            <person name="Qu C."/>
            <person name="Quiroz J."/>
            <person name="Raj R."/>
            <person name="Weissenberger G."/>
            <person name="Xin Y."/>
            <person name="Zou X."/>
            <person name="Han Y."/>
            <person name="Worley K."/>
            <person name="Muzny D."/>
            <person name="Gibbs R."/>
        </authorList>
    </citation>
    <scope>NUCLEOTIDE SEQUENCE</scope>
    <source>
        <strain evidence="2">Sampled in the wild</strain>
    </source>
</reference>